<sequence length="121" mass="14044">MDIHKIHSTLKAELLLDKDIHNIIPSPISYRFKNPLYSQVDEIKQAIFDDINKINRTLERVEKLPLIIDIPHPTGHSIEVIVIIAEHVKNLYQSEGWLITTLIKKSTDDFIPHVIQYTLNN</sequence>
<dbReference type="Proteomes" id="UP000690515">
    <property type="component" value="Unassembled WGS sequence"/>
</dbReference>
<protein>
    <submittedName>
        <fullName evidence="1">Uncharacterized protein</fullName>
    </submittedName>
</protein>
<gene>
    <name evidence="1" type="ORF">KCG35_16225</name>
</gene>
<comment type="caution">
    <text evidence="1">The sequence shown here is derived from an EMBL/GenBank/DDBJ whole genome shotgun (WGS) entry which is preliminary data.</text>
</comment>
<reference evidence="1 2" key="1">
    <citation type="submission" date="2021-04" db="EMBL/GenBank/DDBJ databases">
        <authorList>
            <person name="Pira H."/>
            <person name="Risdian C."/>
            <person name="Wink J."/>
        </authorList>
    </citation>
    <scope>NUCLEOTIDE SEQUENCE [LARGE SCALE GENOMIC DNA]</scope>
    <source>
        <strain evidence="1 2">WH53</strain>
    </source>
</reference>
<accession>A0ABS5ZF65</accession>
<evidence type="ECO:0000313" key="1">
    <source>
        <dbReference type="EMBL" id="MBU2712615.1"/>
    </source>
</evidence>
<keyword evidence="2" id="KW-1185">Reference proteome</keyword>
<evidence type="ECO:0000313" key="2">
    <source>
        <dbReference type="Proteomes" id="UP000690515"/>
    </source>
</evidence>
<name>A0ABS5ZF65_9GAMM</name>
<proteinExistence type="predicted"/>
<dbReference type="RefSeq" id="WP_215820841.1">
    <property type="nucleotide sequence ID" value="NZ_JAGSOY010000042.1"/>
</dbReference>
<organism evidence="1 2">
    <name type="scientific">Zooshikella harenae</name>
    <dbReference type="NCBI Taxonomy" id="2827238"/>
    <lineage>
        <taxon>Bacteria</taxon>
        <taxon>Pseudomonadati</taxon>
        <taxon>Pseudomonadota</taxon>
        <taxon>Gammaproteobacteria</taxon>
        <taxon>Oceanospirillales</taxon>
        <taxon>Zooshikellaceae</taxon>
        <taxon>Zooshikella</taxon>
    </lineage>
</organism>
<dbReference type="EMBL" id="JAGSOY010000042">
    <property type="protein sequence ID" value="MBU2712615.1"/>
    <property type="molecule type" value="Genomic_DNA"/>
</dbReference>